<protein>
    <recommendedName>
        <fullName evidence="3">CTLH domain-containing protein</fullName>
    </recommendedName>
</protein>
<dbReference type="EnsemblPlants" id="ORUFI03G09860.1">
    <property type="protein sequence ID" value="ORUFI03G09860.1"/>
    <property type="gene ID" value="ORUFI03G09860"/>
</dbReference>
<proteinExistence type="predicted"/>
<dbReference type="InterPro" id="IPR006595">
    <property type="entry name" value="CTLH_C"/>
</dbReference>
<feature type="signal peptide" evidence="2">
    <location>
        <begin position="1"/>
        <end position="16"/>
    </location>
</feature>
<keyword evidence="2" id="KW-0732">Signal</keyword>
<evidence type="ECO:0000256" key="2">
    <source>
        <dbReference type="SAM" id="SignalP"/>
    </source>
</evidence>
<feature type="region of interest" description="Disordered" evidence="1">
    <location>
        <begin position="17"/>
        <end position="74"/>
    </location>
</feature>
<dbReference type="InterPro" id="IPR050618">
    <property type="entry name" value="Ubq-SigPath_Reg"/>
</dbReference>
<feature type="compositionally biased region" description="Low complexity" evidence="1">
    <location>
        <begin position="28"/>
        <end position="38"/>
    </location>
</feature>
<feature type="chain" id="PRO_5002369231" description="CTLH domain-containing protein" evidence="2">
    <location>
        <begin position="17"/>
        <end position="329"/>
    </location>
</feature>
<feature type="domain" description="CTLH" evidence="3">
    <location>
        <begin position="164"/>
        <end position="221"/>
    </location>
</feature>
<keyword evidence="5" id="KW-1185">Reference proteome</keyword>
<dbReference type="AlphaFoldDB" id="A0A0E0NS38"/>
<accession>A0A0E0NS38</accession>
<organism evidence="4 5">
    <name type="scientific">Oryza rufipogon</name>
    <name type="common">Brownbeard rice</name>
    <name type="synonym">Asian wild rice</name>
    <dbReference type="NCBI Taxonomy" id="4529"/>
    <lineage>
        <taxon>Eukaryota</taxon>
        <taxon>Viridiplantae</taxon>
        <taxon>Streptophyta</taxon>
        <taxon>Embryophyta</taxon>
        <taxon>Tracheophyta</taxon>
        <taxon>Spermatophyta</taxon>
        <taxon>Magnoliopsida</taxon>
        <taxon>Liliopsida</taxon>
        <taxon>Poales</taxon>
        <taxon>Poaceae</taxon>
        <taxon>BOP clade</taxon>
        <taxon>Oryzoideae</taxon>
        <taxon>Oryzeae</taxon>
        <taxon>Oryzinae</taxon>
        <taxon>Oryza</taxon>
    </lineage>
</organism>
<dbReference type="Proteomes" id="UP000008022">
    <property type="component" value="Unassembled WGS sequence"/>
</dbReference>
<dbReference type="eggNOG" id="KOG2659">
    <property type="taxonomic scope" value="Eukaryota"/>
</dbReference>
<dbReference type="Pfam" id="PF08513">
    <property type="entry name" value="LisH"/>
    <property type="match status" value="1"/>
</dbReference>
<dbReference type="PROSITE" id="PS50896">
    <property type="entry name" value="LISH"/>
    <property type="match status" value="1"/>
</dbReference>
<dbReference type="SMART" id="SM00668">
    <property type="entry name" value="CTLH"/>
    <property type="match status" value="1"/>
</dbReference>
<evidence type="ECO:0000313" key="4">
    <source>
        <dbReference type="EnsemblPlants" id="ORUFI03G09860.1"/>
    </source>
</evidence>
<dbReference type="Gramene" id="ORUFI03G09860.1">
    <property type="protein sequence ID" value="ORUFI03G09860.1"/>
    <property type="gene ID" value="ORUFI03G09860"/>
</dbReference>
<evidence type="ECO:0000256" key="1">
    <source>
        <dbReference type="SAM" id="MobiDB-lite"/>
    </source>
</evidence>
<dbReference type="SMART" id="SM00757">
    <property type="entry name" value="CRA"/>
    <property type="match status" value="1"/>
</dbReference>
<dbReference type="STRING" id="4529.A0A0E0NS38"/>
<dbReference type="InterPro" id="IPR024964">
    <property type="entry name" value="CTLH/CRA"/>
</dbReference>
<dbReference type="SMART" id="SM00667">
    <property type="entry name" value="LisH"/>
    <property type="match status" value="1"/>
</dbReference>
<name>A0A0E0NS38_ORYRU</name>
<reference evidence="4" key="2">
    <citation type="submission" date="2015-06" db="UniProtKB">
        <authorList>
            <consortium name="EnsemblPlants"/>
        </authorList>
    </citation>
    <scope>IDENTIFICATION</scope>
</reference>
<dbReference type="HOGENOM" id="CLU_073203_1_0_1"/>
<dbReference type="InterPro" id="IPR013144">
    <property type="entry name" value="CRA_dom"/>
</dbReference>
<evidence type="ECO:0000259" key="3">
    <source>
        <dbReference type="PROSITE" id="PS50897"/>
    </source>
</evidence>
<dbReference type="PROSITE" id="PS50897">
    <property type="entry name" value="CTLH"/>
    <property type="match status" value="1"/>
</dbReference>
<dbReference type="Pfam" id="PF10607">
    <property type="entry name" value="CTLH"/>
    <property type="match status" value="1"/>
</dbReference>
<reference evidence="5" key="1">
    <citation type="submission" date="2013-06" db="EMBL/GenBank/DDBJ databases">
        <authorList>
            <person name="Zhao Q."/>
        </authorList>
    </citation>
    <scope>NUCLEOTIDE SEQUENCE</scope>
    <source>
        <strain evidence="5">cv. W1943</strain>
    </source>
</reference>
<dbReference type="PANTHER" id="PTHR12864">
    <property type="entry name" value="RAN BINDING PROTEIN 9-RELATED"/>
    <property type="match status" value="1"/>
</dbReference>
<dbReference type="InterPro" id="IPR006594">
    <property type="entry name" value="LisH"/>
</dbReference>
<feature type="compositionally biased region" description="Pro residues" evidence="1">
    <location>
        <begin position="39"/>
        <end position="55"/>
    </location>
</feature>
<sequence length="329" mass="36510">MTWFQITFFFPVLSSSLSPQPTPAVQLSVPCSSKSPSDPSSPTPRNPSLPSPSPPADGDGLIGPGHPPRLASPLPLPAPPAHLMFLSRIVLRDPDSIDSPAASMASSKKLVTRDEWERKLRDVKIRKEDMNRLVMNFLVTEGFVDAADKFRVESGTQPDIDLATITDRMEVKRAVQSGNVQEAIEKINDLNPTILDTNPQLYFHLQQQKLIELIRAGKINEALEFAQEELAPRGEENQVFLEEIEKTVALLVFEDIKNCPYGELLDVSQRLKTASEVNAAILTSQSHEKDPKLPSLLKMLIWTQNQLDEKAAYPRINNFSTAALEDPAI</sequence>
<evidence type="ECO:0000313" key="5">
    <source>
        <dbReference type="Proteomes" id="UP000008022"/>
    </source>
</evidence>
<dbReference type="OMA" id="DENCHVS"/>